<dbReference type="InterPro" id="IPR044855">
    <property type="entry name" value="CoA-Trfase_III_dom3_sf"/>
</dbReference>
<comment type="similarity">
    <text evidence="1">Belongs to the CoA-transferase III family.</text>
</comment>
<name>A0ABP9Q8A7_9PSEU</name>
<dbReference type="Pfam" id="PF02515">
    <property type="entry name" value="CoA_transf_3"/>
    <property type="match status" value="1"/>
</dbReference>
<organism evidence="4 5">
    <name type="scientific">Pseudonocardia eucalypti</name>
    <dbReference type="NCBI Taxonomy" id="648755"/>
    <lineage>
        <taxon>Bacteria</taxon>
        <taxon>Bacillati</taxon>
        <taxon>Actinomycetota</taxon>
        <taxon>Actinomycetes</taxon>
        <taxon>Pseudonocardiales</taxon>
        <taxon>Pseudonocardiaceae</taxon>
        <taxon>Pseudonocardia</taxon>
    </lineage>
</organism>
<dbReference type="InterPro" id="IPR003673">
    <property type="entry name" value="CoA-Trfase_fam_III"/>
</dbReference>
<keyword evidence="2" id="KW-0808">Transferase</keyword>
<protein>
    <submittedName>
        <fullName evidence="4">CaiB/BaiF CoA-transferase family protein</fullName>
    </submittedName>
</protein>
<dbReference type="PANTHER" id="PTHR48228">
    <property type="entry name" value="SUCCINYL-COA--D-CITRAMALATE COA-TRANSFERASE"/>
    <property type="match status" value="1"/>
</dbReference>
<evidence type="ECO:0000313" key="5">
    <source>
        <dbReference type="Proteomes" id="UP001428817"/>
    </source>
</evidence>
<evidence type="ECO:0000313" key="4">
    <source>
        <dbReference type="EMBL" id="GAA5156557.1"/>
    </source>
</evidence>
<dbReference type="InterPro" id="IPR050509">
    <property type="entry name" value="CoA-transferase_III"/>
</dbReference>
<evidence type="ECO:0000256" key="1">
    <source>
        <dbReference type="ARBA" id="ARBA00008383"/>
    </source>
</evidence>
<dbReference type="Gene3D" id="3.40.50.10540">
    <property type="entry name" value="Crotonobetainyl-coa:carnitine coa-transferase, domain 1"/>
    <property type="match status" value="1"/>
</dbReference>
<evidence type="ECO:0000256" key="2">
    <source>
        <dbReference type="ARBA" id="ARBA00022679"/>
    </source>
</evidence>
<dbReference type="InterPro" id="IPR023606">
    <property type="entry name" value="CoA-Trfase_III_dom_1_sf"/>
</dbReference>
<dbReference type="EMBL" id="BAABJP010000015">
    <property type="protein sequence ID" value="GAA5156557.1"/>
    <property type="molecule type" value="Genomic_DNA"/>
</dbReference>
<dbReference type="Gene3D" id="3.30.1540.10">
    <property type="entry name" value="formyl-coa transferase, domain 3"/>
    <property type="match status" value="1"/>
</dbReference>
<accession>A0ABP9Q8A7</accession>
<reference evidence="5" key="1">
    <citation type="journal article" date="2019" name="Int. J. Syst. Evol. Microbiol.">
        <title>The Global Catalogue of Microorganisms (GCM) 10K type strain sequencing project: providing services to taxonomists for standard genome sequencing and annotation.</title>
        <authorList>
            <consortium name="The Broad Institute Genomics Platform"/>
            <consortium name="The Broad Institute Genome Sequencing Center for Infectious Disease"/>
            <person name="Wu L."/>
            <person name="Ma J."/>
        </authorList>
    </citation>
    <scope>NUCLEOTIDE SEQUENCE [LARGE SCALE GENOMIC DNA]</scope>
    <source>
        <strain evidence="5">JCM 18303</strain>
    </source>
</reference>
<keyword evidence="5" id="KW-1185">Reference proteome</keyword>
<sequence length="389" mass="41251">MPGALDGLRVLEVGHIIGGPFCGHLFADHGAEVIKVEPPEVGDPMRVWGGLYRGVGLYWSIIGRGKKSVTLDLRSAAGQEAFRTLAATADVVVENFRPGTMERWNLGPSELASVNPRLIMVRITGFGQDGPYADRAGYGSVAEAMSGFRHLSGEPGRPPVRVGISIGDALAGTQGLVGALMALWRRDRPGGSGVGQVVDVALYEAMWMYLESTVAELVKLDRERGPTGALLPGIAPSSVYPTRDGEWLIIGANQDSVFRRLASAMDRDDWLADDSPYGTHVGRGAAQTELDEAIAAWTSDHSADELLALLADAGVPSGRIYTARDILGDPHYKAREMIVDVPEPGLGGETVPMPGVVPKLSATPGALTRGAPLLGEHNPHYLPTPTPTT</sequence>
<evidence type="ECO:0000256" key="3">
    <source>
        <dbReference type="SAM" id="MobiDB-lite"/>
    </source>
</evidence>
<dbReference type="RefSeq" id="WP_221497587.1">
    <property type="nucleotide sequence ID" value="NZ_BAABJP010000015.1"/>
</dbReference>
<gene>
    <name evidence="4" type="ORF">GCM10023321_32460</name>
</gene>
<dbReference type="PANTHER" id="PTHR48228:SF6">
    <property type="entry name" value="L-CARNITINE COA-TRANSFERASE"/>
    <property type="match status" value="1"/>
</dbReference>
<dbReference type="SUPFAM" id="SSF89796">
    <property type="entry name" value="CoA-transferase family III (CaiB/BaiF)"/>
    <property type="match status" value="1"/>
</dbReference>
<comment type="caution">
    <text evidence="4">The sequence shown here is derived from an EMBL/GenBank/DDBJ whole genome shotgun (WGS) entry which is preliminary data.</text>
</comment>
<feature type="region of interest" description="Disordered" evidence="3">
    <location>
        <begin position="370"/>
        <end position="389"/>
    </location>
</feature>
<dbReference type="Proteomes" id="UP001428817">
    <property type="component" value="Unassembled WGS sequence"/>
</dbReference>
<proteinExistence type="inferred from homology"/>